<reference evidence="7" key="1">
    <citation type="submission" date="2020-08" db="EMBL/GenBank/DDBJ databases">
        <title>Genome public.</title>
        <authorList>
            <person name="Liu C."/>
            <person name="Sun Q."/>
        </authorList>
    </citation>
    <scope>NUCLEOTIDE SEQUENCE</scope>
    <source>
        <strain evidence="7">NSJ-42</strain>
    </source>
</reference>
<comment type="caution">
    <text evidence="7">The sequence shown here is derived from an EMBL/GenBank/DDBJ whole genome shotgun (WGS) entry which is preliminary data.</text>
</comment>
<evidence type="ECO:0000259" key="5">
    <source>
        <dbReference type="Pfam" id="PF00669"/>
    </source>
</evidence>
<keyword evidence="4" id="KW-0964">Secreted</keyword>
<evidence type="ECO:0000256" key="3">
    <source>
        <dbReference type="ARBA" id="ARBA00023143"/>
    </source>
</evidence>
<dbReference type="AlphaFoldDB" id="A0A8I0A8A4"/>
<dbReference type="Pfam" id="PF00669">
    <property type="entry name" value="Flagellin_N"/>
    <property type="match status" value="1"/>
</dbReference>
<evidence type="ECO:0000256" key="4">
    <source>
        <dbReference type="RuleBase" id="RU362073"/>
    </source>
</evidence>
<evidence type="ECO:0000256" key="2">
    <source>
        <dbReference type="ARBA" id="ARBA00020110"/>
    </source>
</evidence>
<keyword evidence="7" id="KW-0966">Cell projection</keyword>
<protein>
    <recommendedName>
        <fullName evidence="2 4">Flagellin</fullName>
    </recommendedName>
</protein>
<evidence type="ECO:0000256" key="1">
    <source>
        <dbReference type="ARBA" id="ARBA00005709"/>
    </source>
</evidence>
<keyword evidence="7" id="KW-0969">Cilium</keyword>
<dbReference type="EMBL" id="JACOOQ010000019">
    <property type="protein sequence ID" value="MBC5640890.1"/>
    <property type="molecule type" value="Genomic_DNA"/>
</dbReference>
<organism evidence="7 8">
    <name type="scientific">Clostridium lentum</name>
    <dbReference type="NCBI Taxonomy" id="2763037"/>
    <lineage>
        <taxon>Bacteria</taxon>
        <taxon>Bacillati</taxon>
        <taxon>Bacillota</taxon>
        <taxon>Clostridia</taxon>
        <taxon>Eubacteriales</taxon>
        <taxon>Clostridiaceae</taxon>
        <taxon>Clostridium</taxon>
    </lineage>
</organism>
<comment type="similarity">
    <text evidence="1 4">Belongs to the bacterial flagellin family.</text>
</comment>
<dbReference type="InterPro" id="IPR001492">
    <property type="entry name" value="Flagellin"/>
</dbReference>
<dbReference type="InterPro" id="IPR001029">
    <property type="entry name" value="Flagellin_N"/>
</dbReference>
<evidence type="ECO:0000313" key="8">
    <source>
        <dbReference type="Proteomes" id="UP000662088"/>
    </source>
</evidence>
<keyword evidence="8" id="KW-1185">Reference proteome</keyword>
<keyword evidence="7" id="KW-0282">Flagellum</keyword>
<name>A0A8I0A8A4_9CLOT</name>
<accession>A0A8I0A8A4</accession>
<comment type="function">
    <text evidence="4">Flagellin is the subunit protein which polymerizes to form the filaments of bacterial flagella.</text>
</comment>
<dbReference type="Gene3D" id="1.20.1330.10">
    <property type="entry name" value="f41 fragment of flagellin, N-terminal domain"/>
    <property type="match status" value="1"/>
</dbReference>
<dbReference type="Gene3D" id="6.10.10.10">
    <property type="entry name" value="Flagellar export chaperone, C-terminal domain"/>
    <property type="match status" value="1"/>
</dbReference>
<dbReference type="Pfam" id="PF00700">
    <property type="entry name" value="Flagellin_C"/>
    <property type="match status" value="1"/>
</dbReference>
<dbReference type="PANTHER" id="PTHR42792:SF2">
    <property type="entry name" value="FLAGELLIN"/>
    <property type="match status" value="1"/>
</dbReference>
<gene>
    <name evidence="7" type="ORF">H8R92_10735</name>
</gene>
<dbReference type="PANTHER" id="PTHR42792">
    <property type="entry name" value="FLAGELLIN"/>
    <property type="match status" value="1"/>
</dbReference>
<feature type="domain" description="Flagellin N-terminal" evidence="5">
    <location>
        <begin position="3"/>
        <end position="137"/>
    </location>
</feature>
<evidence type="ECO:0000313" key="7">
    <source>
        <dbReference type="EMBL" id="MBC5640890.1"/>
    </source>
</evidence>
<comment type="subcellular location">
    <subcellularLocation>
        <location evidence="4">Secreted</location>
    </subcellularLocation>
    <subcellularLocation>
        <location evidence="4">Bacterial flagellum</location>
    </subcellularLocation>
</comment>
<dbReference type="InterPro" id="IPR046358">
    <property type="entry name" value="Flagellin_C"/>
</dbReference>
<keyword evidence="3 4" id="KW-0975">Bacterial flagellum</keyword>
<dbReference type="InterPro" id="IPR042187">
    <property type="entry name" value="Flagellin_C_sub2"/>
</dbReference>
<dbReference type="RefSeq" id="WP_186835445.1">
    <property type="nucleotide sequence ID" value="NZ_JACOOQ010000019.1"/>
</dbReference>
<sequence length="279" mass="30601">MRININMKSLGIYSGYKKNIIANSAAMEKISSGKKINSAKDNPLKIEQSENFRMQIRALEMANKNLQDSTSMIQVADTAMGTISEALIRMKELTVQAANEVTNEADRKIIQGEIDELTSYINDTAKNTEFNGNKLLVNGNVTDNSKPDYVEMQIGANVGDSIGIPFFNVSSETLGIDKLDVVNDATKALNSIDEALKDVNGCRAKYGAVQNRLENSIEITSSSSYIYEKSSSDINDADIALEMAEIARTSILMESATAMMAQSNNFPKDMLNILANLRK</sequence>
<feature type="domain" description="Flagellin C-terminal" evidence="6">
    <location>
        <begin position="190"/>
        <end position="274"/>
    </location>
</feature>
<dbReference type="GO" id="GO:0009288">
    <property type="term" value="C:bacterial-type flagellum"/>
    <property type="evidence" value="ECO:0007669"/>
    <property type="project" value="UniProtKB-SubCell"/>
</dbReference>
<dbReference type="GO" id="GO:0005576">
    <property type="term" value="C:extracellular region"/>
    <property type="evidence" value="ECO:0007669"/>
    <property type="project" value="UniProtKB-SubCell"/>
</dbReference>
<evidence type="ECO:0000259" key="6">
    <source>
        <dbReference type="Pfam" id="PF00700"/>
    </source>
</evidence>
<dbReference type="Proteomes" id="UP000662088">
    <property type="component" value="Unassembled WGS sequence"/>
</dbReference>
<dbReference type="GO" id="GO:0005198">
    <property type="term" value="F:structural molecule activity"/>
    <property type="evidence" value="ECO:0007669"/>
    <property type="project" value="UniProtKB-UniRule"/>
</dbReference>
<dbReference type="PRINTS" id="PR00207">
    <property type="entry name" value="FLAGELLIN"/>
</dbReference>
<proteinExistence type="inferred from homology"/>
<dbReference type="SUPFAM" id="SSF64518">
    <property type="entry name" value="Phase 1 flagellin"/>
    <property type="match status" value="1"/>
</dbReference>